<reference evidence="9" key="2">
    <citation type="submission" date="2011-02" db="EMBL/GenBank/DDBJ databases">
        <authorList>
            <person name="MacLean D."/>
        </authorList>
    </citation>
    <scope>NUCLEOTIDE SEQUENCE</scope>
</reference>
<keyword evidence="7" id="KW-0732">Signal</keyword>
<name>F0W1D2_9STRA</name>
<dbReference type="PANTHER" id="PTHR18952">
    <property type="entry name" value="CARBONIC ANHYDRASE"/>
    <property type="match status" value="1"/>
</dbReference>
<evidence type="ECO:0000256" key="3">
    <source>
        <dbReference type="ARBA" id="ARBA00022723"/>
    </source>
</evidence>
<proteinExistence type="inferred from homology"/>
<evidence type="ECO:0000256" key="5">
    <source>
        <dbReference type="ARBA" id="ARBA00023239"/>
    </source>
</evidence>
<dbReference type="HOGENOM" id="CLU_039326_0_2_1"/>
<dbReference type="SUPFAM" id="SSF51069">
    <property type="entry name" value="Carbonic anhydrase"/>
    <property type="match status" value="1"/>
</dbReference>
<dbReference type="Pfam" id="PF00194">
    <property type="entry name" value="Carb_anhydrase"/>
    <property type="match status" value="1"/>
</dbReference>
<evidence type="ECO:0000256" key="7">
    <source>
        <dbReference type="SAM" id="SignalP"/>
    </source>
</evidence>
<evidence type="ECO:0000256" key="1">
    <source>
        <dbReference type="ARBA" id="ARBA00010718"/>
    </source>
</evidence>
<evidence type="ECO:0000256" key="2">
    <source>
        <dbReference type="ARBA" id="ARBA00012925"/>
    </source>
</evidence>
<feature type="signal peptide" evidence="7">
    <location>
        <begin position="1"/>
        <end position="20"/>
    </location>
</feature>
<dbReference type="InterPro" id="IPR041891">
    <property type="entry name" value="Alpha_CA_prokaryot-like"/>
</dbReference>
<evidence type="ECO:0000256" key="6">
    <source>
        <dbReference type="ARBA" id="ARBA00048348"/>
    </source>
</evidence>
<evidence type="ECO:0000256" key="4">
    <source>
        <dbReference type="ARBA" id="ARBA00022833"/>
    </source>
</evidence>
<dbReference type="SMART" id="SM01057">
    <property type="entry name" value="Carb_anhydrase"/>
    <property type="match status" value="1"/>
</dbReference>
<dbReference type="InterPro" id="IPR023561">
    <property type="entry name" value="Carbonic_anhydrase_a-class"/>
</dbReference>
<sequence>MHNVTLFPLLLVALPHRIASHSDHLDWGYSETIANLKPSEWSKKFDQCGSSNKLQSPINIVSNETIPIKTESPFHYFGDCVINNVTHLPYFHLVYLKKSSCGVVREKQRYALLQIHPHVPAEHTIDGKQYDAEIHFVHSNSESKLLVVAVLIQKSESSDLWVSRYIKMLEVHQNGTKPDDRNGNSSKAITSFLKKNSNVYSYTGGLTTPPCTGGVTFMIVSMPMKVSTEDFALLMHSQQKLVSAKDGNNARPIQPLHERKVFSFAGKEI</sequence>
<dbReference type="PROSITE" id="PS51144">
    <property type="entry name" value="ALPHA_CA_2"/>
    <property type="match status" value="1"/>
</dbReference>
<dbReference type="EMBL" id="FR824051">
    <property type="protein sequence ID" value="CCA14860.1"/>
    <property type="molecule type" value="Genomic_DNA"/>
</dbReference>
<evidence type="ECO:0000313" key="9">
    <source>
        <dbReference type="EMBL" id="CCA14860.1"/>
    </source>
</evidence>
<evidence type="ECO:0000259" key="8">
    <source>
        <dbReference type="PROSITE" id="PS51144"/>
    </source>
</evidence>
<dbReference type="InterPro" id="IPR001148">
    <property type="entry name" value="CA_dom"/>
</dbReference>
<feature type="domain" description="Alpha-carbonic anhydrase" evidence="8">
    <location>
        <begin position="25"/>
        <end position="265"/>
    </location>
</feature>
<keyword evidence="4" id="KW-0862">Zinc</keyword>
<organism evidence="9">
    <name type="scientific">Albugo laibachii Nc14</name>
    <dbReference type="NCBI Taxonomy" id="890382"/>
    <lineage>
        <taxon>Eukaryota</taxon>
        <taxon>Sar</taxon>
        <taxon>Stramenopiles</taxon>
        <taxon>Oomycota</taxon>
        <taxon>Peronosporomycetes</taxon>
        <taxon>Albuginales</taxon>
        <taxon>Albuginaceae</taxon>
        <taxon>Albugo</taxon>
    </lineage>
</organism>
<accession>F0W1D2</accession>
<protein>
    <recommendedName>
        <fullName evidence="2">carbonic anhydrase</fullName>
        <ecNumber evidence="2">4.2.1.1</ecNumber>
    </recommendedName>
</protein>
<gene>
    <name evidence="9" type="primary">AlNc14C6G901</name>
    <name evidence="9" type="ORF">ALNC14_010030</name>
</gene>
<dbReference type="InterPro" id="IPR036398">
    <property type="entry name" value="CA_dom_sf"/>
</dbReference>
<reference evidence="9" key="1">
    <citation type="journal article" date="2011" name="PLoS Biol.">
        <title>Gene gain and loss during evolution of obligate parasitism in the white rust pathogen of Arabidopsis thaliana.</title>
        <authorList>
            <person name="Kemen E."/>
            <person name="Gardiner A."/>
            <person name="Schultz-Larsen T."/>
            <person name="Kemen A.C."/>
            <person name="Balmuth A.L."/>
            <person name="Robert-Seilaniantz A."/>
            <person name="Bailey K."/>
            <person name="Holub E."/>
            <person name="Studholme D.J."/>
            <person name="Maclean D."/>
            <person name="Jones J.D."/>
        </authorList>
    </citation>
    <scope>NUCLEOTIDE SEQUENCE</scope>
</reference>
<dbReference type="GO" id="GO:0004089">
    <property type="term" value="F:carbonate dehydratase activity"/>
    <property type="evidence" value="ECO:0007669"/>
    <property type="project" value="UniProtKB-EC"/>
</dbReference>
<dbReference type="AlphaFoldDB" id="F0W1D2"/>
<keyword evidence="5" id="KW-0456">Lyase</keyword>
<dbReference type="EC" id="4.2.1.1" evidence="2"/>
<keyword evidence="3" id="KW-0479">Metal-binding</keyword>
<dbReference type="GO" id="GO:0008270">
    <property type="term" value="F:zinc ion binding"/>
    <property type="evidence" value="ECO:0007669"/>
    <property type="project" value="InterPro"/>
</dbReference>
<dbReference type="PANTHER" id="PTHR18952:SF265">
    <property type="entry name" value="CARBONIC ANHYDRASE"/>
    <property type="match status" value="1"/>
</dbReference>
<dbReference type="Gene3D" id="3.10.200.10">
    <property type="entry name" value="Alpha carbonic anhydrase"/>
    <property type="match status" value="1"/>
</dbReference>
<comment type="similarity">
    <text evidence="1">Belongs to the alpha-carbonic anhydrase family.</text>
</comment>
<dbReference type="CDD" id="cd03124">
    <property type="entry name" value="alpha_CA_prokaryotic_like"/>
    <property type="match status" value="1"/>
</dbReference>
<feature type="chain" id="PRO_5003259063" description="carbonic anhydrase" evidence="7">
    <location>
        <begin position="21"/>
        <end position="269"/>
    </location>
</feature>
<comment type="catalytic activity">
    <reaction evidence="6">
        <text>hydrogencarbonate + H(+) = CO2 + H2O</text>
        <dbReference type="Rhea" id="RHEA:10748"/>
        <dbReference type="ChEBI" id="CHEBI:15377"/>
        <dbReference type="ChEBI" id="CHEBI:15378"/>
        <dbReference type="ChEBI" id="CHEBI:16526"/>
        <dbReference type="ChEBI" id="CHEBI:17544"/>
        <dbReference type="EC" id="4.2.1.1"/>
    </reaction>
</comment>